<feature type="coiled-coil region" evidence="1">
    <location>
        <begin position="81"/>
        <end position="166"/>
    </location>
</feature>
<dbReference type="GO" id="GO:0016757">
    <property type="term" value="F:glycosyltransferase activity"/>
    <property type="evidence" value="ECO:0007669"/>
    <property type="project" value="TreeGrafter"/>
</dbReference>
<dbReference type="GO" id="GO:0005794">
    <property type="term" value="C:Golgi apparatus"/>
    <property type="evidence" value="ECO:0007669"/>
    <property type="project" value="TreeGrafter"/>
</dbReference>
<accession>A0AA36NDN0</accession>
<dbReference type="Proteomes" id="UP001178507">
    <property type="component" value="Unassembled WGS sequence"/>
</dbReference>
<dbReference type="Pfam" id="PF03407">
    <property type="entry name" value="Nucleotid_trans"/>
    <property type="match status" value="1"/>
</dbReference>
<evidence type="ECO:0000313" key="3">
    <source>
        <dbReference type="EMBL" id="CAJ1399546.1"/>
    </source>
</evidence>
<proteinExistence type="predicted"/>
<reference evidence="3" key="1">
    <citation type="submission" date="2023-08" db="EMBL/GenBank/DDBJ databases">
        <authorList>
            <person name="Chen Y."/>
            <person name="Shah S."/>
            <person name="Dougan E. K."/>
            <person name="Thang M."/>
            <person name="Chan C."/>
        </authorList>
    </citation>
    <scope>NUCLEOTIDE SEQUENCE</scope>
</reference>
<evidence type="ECO:0000256" key="1">
    <source>
        <dbReference type="SAM" id="Coils"/>
    </source>
</evidence>
<name>A0AA36NDN0_9DINO</name>
<keyword evidence="1" id="KW-0175">Coiled coil</keyword>
<sequence length="825" mass="91769">MEIRRGLAAVLALMSMGFLVRPFMELPSSNQLLLLLNLDISQPLSFQPAPAPAAAAPAPVPPGPVPVDAEDVEVATKGAEVAKAAEEAKAKEAEAAKAAKEAEAAKAAKEAEAVQAKEAEAAQAAKEAEAAKAANAAKEAEAAKAAQEAEAAKAAQEAEAAKAAQAAAAKSEPLAERLRRHAGIYEDKTKAPELKNVLLLTAANSGYLEMLVNWECFAKRLGLDWMVMSMDSKLHQHLGEDRSFQATGQEWEEAAAFNSKVGFKVISCNKIRTVLEILRSTNLDLVFSDGDNVFKSDPFLPSLSLGSMIRSGQYEYIYGRKIEPGGQRIENLKPEVYHQEPIKANTGFYYVSGSPKKQSVVNKVFEAGVSWCNRRPDMDDQENFWDALVHVRRQTARDKDYVGCFRHCNNSACAGVDDSLVFNYCDMSPWEYILGCFMPDSALKEPRMVSYHATHVIGWPAKKEKLKMVKLWAYCEESEVTGHAVQEMPTDVPTTTTSTTTTTTSLTMPSSWVARAKEIRKQVGWNRGTSRGVTPNMPSTLVDKAVCGEKMYQSSPLEQKFLQDPIRLTDTKTALCDALGEDSVAWVQMNSQDQLPDPDAEGALFSRICTPGHQPQLIEPLAGMMRDPRFQCKSVDIFSIEWLVLGDNQTFATAPGAKRIMFDAGGSFFEHAMLFFTSAYEQRGLPFDEIYVWETNGQVNQVNYWQNIPPDWKAKYQPRTTFYDRTGISAKVGDKHNPMTRIYEQCRPQDFCVFKLDIDYSAVEVPIVMQILENPGNLKEFFFEYHVRTPIMEPWWKNGWNGTMADSYSVFQRLRQAGIRAHSWT</sequence>
<dbReference type="PANTHER" id="PTHR47032">
    <property type="entry name" value="UDP-D-XYLOSE:L-FUCOSE ALPHA-1,3-D-XYLOSYLTRANSFERASE-RELATED"/>
    <property type="match status" value="1"/>
</dbReference>
<dbReference type="PANTHER" id="PTHR47032:SF1">
    <property type="entry name" value="UDP-D-XYLOSE:L-FUCOSE ALPHA-1,3-D-XYLOSYLTRANSFERASE-RELATED"/>
    <property type="match status" value="1"/>
</dbReference>
<feature type="domain" description="Nucleotide-diphospho-sugar transferase" evidence="2">
    <location>
        <begin position="225"/>
        <end position="458"/>
    </location>
</feature>
<evidence type="ECO:0000313" key="4">
    <source>
        <dbReference type="Proteomes" id="UP001178507"/>
    </source>
</evidence>
<dbReference type="EMBL" id="CAUJNA010003339">
    <property type="protein sequence ID" value="CAJ1399546.1"/>
    <property type="molecule type" value="Genomic_DNA"/>
</dbReference>
<dbReference type="InterPro" id="IPR005069">
    <property type="entry name" value="Nucl-diP-sugar_transferase"/>
</dbReference>
<evidence type="ECO:0000259" key="2">
    <source>
        <dbReference type="Pfam" id="PF03407"/>
    </source>
</evidence>
<comment type="caution">
    <text evidence="3">The sequence shown here is derived from an EMBL/GenBank/DDBJ whole genome shotgun (WGS) entry which is preliminary data.</text>
</comment>
<keyword evidence="4" id="KW-1185">Reference proteome</keyword>
<protein>
    <recommendedName>
        <fullName evidence="2">Nucleotide-diphospho-sugar transferase domain-containing protein</fullName>
    </recommendedName>
</protein>
<gene>
    <name evidence="3" type="ORF">EVOR1521_LOCUS23059</name>
</gene>
<dbReference type="InterPro" id="IPR052636">
    <property type="entry name" value="UDP-D-xylose:L-fucose_XylT"/>
</dbReference>
<organism evidence="3 4">
    <name type="scientific">Effrenium voratum</name>
    <dbReference type="NCBI Taxonomy" id="2562239"/>
    <lineage>
        <taxon>Eukaryota</taxon>
        <taxon>Sar</taxon>
        <taxon>Alveolata</taxon>
        <taxon>Dinophyceae</taxon>
        <taxon>Suessiales</taxon>
        <taxon>Symbiodiniaceae</taxon>
        <taxon>Effrenium</taxon>
    </lineage>
</organism>
<dbReference type="AlphaFoldDB" id="A0AA36NDN0"/>